<evidence type="ECO:0000256" key="5">
    <source>
        <dbReference type="ARBA" id="ARBA00023163"/>
    </source>
</evidence>
<dbReference type="Pfam" id="PF01590">
    <property type="entry name" value="GAF"/>
    <property type="match status" value="1"/>
</dbReference>
<evidence type="ECO:0000256" key="3">
    <source>
        <dbReference type="ARBA" id="ARBA00023015"/>
    </source>
</evidence>
<dbReference type="GO" id="GO:0005524">
    <property type="term" value="F:ATP binding"/>
    <property type="evidence" value="ECO:0007669"/>
    <property type="project" value="UniProtKB-KW"/>
</dbReference>
<dbReference type="AlphaFoldDB" id="A0A660S7U0"/>
<evidence type="ECO:0000313" key="7">
    <source>
        <dbReference type="EMBL" id="RKX66277.1"/>
    </source>
</evidence>
<dbReference type="Pfam" id="PF00158">
    <property type="entry name" value="Sigma54_activat"/>
    <property type="match status" value="1"/>
</dbReference>
<dbReference type="InterPro" id="IPR025944">
    <property type="entry name" value="Sigma_54_int_dom_CS"/>
</dbReference>
<reference evidence="7 8" key="1">
    <citation type="submission" date="2018-06" db="EMBL/GenBank/DDBJ databases">
        <title>Extensive metabolic versatility and redundancy in microbially diverse, dynamic hydrothermal sediments.</title>
        <authorList>
            <person name="Dombrowski N."/>
            <person name="Teske A."/>
            <person name="Baker B.J."/>
        </authorList>
    </citation>
    <scope>NUCLEOTIDE SEQUENCE [LARGE SCALE GENOMIC DNA]</scope>
    <source>
        <strain evidence="7">B35_G9</strain>
    </source>
</reference>
<dbReference type="FunFam" id="3.40.50.300:FF:000006">
    <property type="entry name" value="DNA-binding transcriptional regulator NtrC"/>
    <property type="match status" value="1"/>
</dbReference>
<dbReference type="InterPro" id="IPR027417">
    <property type="entry name" value="P-loop_NTPase"/>
</dbReference>
<organism evidence="7 8">
    <name type="scientific">candidate division TA06 bacterium</name>
    <dbReference type="NCBI Taxonomy" id="2250710"/>
    <lineage>
        <taxon>Bacteria</taxon>
        <taxon>Bacteria division TA06</taxon>
    </lineage>
</organism>
<comment type="caution">
    <text evidence="7">The sequence shown here is derived from an EMBL/GenBank/DDBJ whole genome shotgun (WGS) entry which is preliminary data.</text>
</comment>
<dbReference type="GO" id="GO:0003677">
    <property type="term" value="F:DNA binding"/>
    <property type="evidence" value="ECO:0007669"/>
    <property type="project" value="UniProtKB-KW"/>
</dbReference>
<dbReference type="PROSITE" id="PS00688">
    <property type="entry name" value="SIGMA54_INTERACT_3"/>
    <property type="match status" value="1"/>
</dbReference>
<dbReference type="Pfam" id="PF25601">
    <property type="entry name" value="AAA_lid_14"/>
    <property type="match status" value="1"/>
</dbReference>
<dbReference type="Gene3D" id="3.40.50.300">
    <property type="entry name" value="P-loop containing nucleotide triphosphate hydrolases"/>
    <property type="match status" value="1"/>
</dbReference>
<name>A0A660S7U0_UNCT6</name>
<dbReference type="InterPro" id="IPR058031">
    <property type="entry name" value="AAA_lid_NorR"/>
</dbReference>
<dbReference type="SMART" id="SM00065">
    <property type="entry name" value="GAF"/>
    <property type="match status" value="1"/>
</dbReference>
<dbReference type="InterPro" id="IPR011990">
    <property type="entry name" value="TPR-like_helical_dom_sf"/>
</dbReference>
<evidence type="ECO:0000259" key="6">
    <source>
        <dbReference type="PROSITE" id="PS50045"/>
    </source>
</evidence>
<evidence type="ECO:0000256" key="2">
    <source>
        <dbReference type="ARBA" id="ARBA00022840"/>
    </source>
</evidence>
<keyword evidence="5" id="KW-0804">Transcription</keyword>
<evidence type="ECO:0000313" key="8">
    <source>
        <dbReference type="Proteomes" id="UP000282321"/>
    </source>
</evidence>
<sequence>IVANMLGVKGNVNALADYIYKISQGVPYFAIEYLKEIINQCDINEEQGNLLYNMTDVRKISLPSSVIDMYKMSLRHADQNLLRVMNTIAVYKFPVSYDLLKKLSNLTESEIVKIINDKHFKSYISFGSGKFYFKNDKLRDYIYDSMETEERNKIHNDIISLFKDKNKTIFVLKVLSYNALATDSPDAKTYLIELIKRAEERREANDVIDAFLKLYRLDDKYALENLGTGSLIKIANSLVKSGNYDLSSELLNNALKKTKSDDEKVGIMQSSLMIRALKGETEDIEENYKKILKLKLSYNRRFRVLLDLGWYYYENGNPRKARKIYREANKISKNLADKTLKGKLLYNLAVLEMTESDYKNAFEYAKELVAFANKVGYREYLYAGMNLMANIFQYRRQYILAAQHYEELLKLMEESIDVNRKLRILVNLTKMLLQIGNIEKSKSYYFKAIAEAKKLGKRLDIAVLYNIFASILLREGYWNNALEYFDKSLNMAMEIDERGLEKDNILGMLRIYGYRENGRKMDKLIRITEGIAENVKSLREKVPVDLIYGIYFYMDKNYDDSLERLDAIIDSLERAFLPEYQVPALILKAEIKYELNMLRVANATIDKASRIIRKTGLQIYENEIEFLKILLAEEVTDKTEMQKKFEDLIDKIKSGDRFLYARVLLRYADFIRSVYPLNDKVTLMKLVGLLEDARIIFEDLSLKQYTIDIDSKLIELYKRIAESKGNILGYNYSDIIFEFINIMRNISEPEKLKSSFINLAKKFTGAERGMFISLDADTGELIPVGKDMDKSTEEDIKKISRSIIKKATKGKEPIIVSDALVDSKFKRFESIKLNKIHSILVVPVISDSEVWGVLYLDSRKKAGVFSENEKQLFSLLTMLLAKTLENAQEYNRIKEESRVLKESLRTKFGPVVLVGQSKKMQEVYEKIDKFSKSDVPILILGESGTGKEVTAKNIHYLSSRKDKNFLVVDCSSLSQSLIESELFGYKKGSFTGAKEDKIGHFEAAEKGTLFIDEISNASESLQARLLRFLDTQEVKKIGTTNYRKVDTRIIVASNMELYDLVKMGKFRSDLFFRLSRFVITLPPLRERKEDIRLLIDYFIDMFNKRYNKKIKGVTKEAFSILYGYDWPGNVRELKNEIDKCVFFCNEKYITPQYISGDIKHEENVFIPLREMKKELIKKYIDSALKFTNGDISKAAELLDTDKATIYRYKRSYKNK</sequence>
<dbReference type="PROSITE" id="PS00676">
    <property type="entry name" value="SIGMA54_INTERACT_2"/>
    <property type="match status" value="1"/>
</dbReference>
<dbReference type="InterPro" id="IPR025943">
    <property type="entry name" value="Sigma_54_int_dom_ATP-bd_2"/>
</dbReference>
<dbReference type="InterPro" id="IPR003018">
    <property type="entry name" value="GAF"/>
</dbReference>
<proteinExistence type="predicted"/>
<dbReference type="Gene3D" id="3.30.450.40">
    <property type="match status" value="1"/>
</dbReference>
<keyword evidence="4" id="KW-0238">DNA-binding</keyword>
<dbReference type="SUPFAM" id="SSF55781">
    <property type="entry name" value="GAF domain-like"/>
    <property type="match status" value="1"/>
</dbReference>
<gene>
    <name evidence="7" type="ORF">DRP44_04450</name>
</gene>
<dbReference type="SUPFAM" id="SSF48452">
    <property type="entry name" value="TPR-like"/>
    <property type="match status" value="2"/>
</dbReference>
<dbReference type="PROSITE" id="PS50045">
    <property type="entry name" value="SIGMA54_INTERACT_4"/>
    <property type="match status" value="1"/>
</dbReference>
<dbReference type="InterPro" id="IPR029016">
    <property type="entry name" value="GAF-like_dom_sf"/>
</dbReference>
<dbReference type="InterPro" id="IPR003593">
    <property type="entry name" value="AAA+_ATPase"/>
</dbReference>
<dbReference type="PANTHER" id="PTHR32071">
    <property type="entry name" value="TRANSCRIPTIONAL REGULATORY PROTEIN"/>
    <property type="match status" value="1"/>
</dbReference>
<keyword evidence="3" id="KW-0805">Transcription regulation</keyword>
<evidence type="ECO:0000256" key="4">
    <source>
        <dbReference type="ARBA" id="ARBA00023125"/>
    </source>
</evidence>
<dbReference type="SUPFAM" id="SSF52540">
    <property type="entry name" value="P-loop containing nucleoside triphosphate hydrolases"/>
    <property type="match status" value="1"/>
</dbReference>
<dbReference type="SMART" id="SM00028">
    <property type="entry name" value="TPR"/>
    <property type="match status" value="6"/>
</dbReference>
<evidence type="ECO:0000256" key="1">
    <source>
        <dbReference type="ARBA" id="ARBA00022741"/>
    </source>
</evidence>
<feature type="non-terminal residue" evidence="7">
    <location>
        <position position="1"/>
    </location>
</feature>
<dbReference type="Proteomes" id="UP000282321">
    <property type="component" value="Unassembled WGS sequence"/>
</dbReference>
<dbReference type="Gene3D" id="1.25.40.10">
    <property type="entry name" value="Tetratricopeptide repeat domain"/>
    <property type="match status" value="2"/>
</dbReference>
<dbReference type="Gene3D" id="1.10.8.60">
    <property type="match status" value="1"/>
</dbReference>
<dbReference type="SMART" id="SM00382">
    <property type="entry name" value="AAA"/>
    <property type="match status" value="1"/>
</dbReference>
<feature type="domain" description="Sigma-54 factor interaction" evidence="6">
    <location>
        <begin position="913"/>
        <end position="1142"/>
    </location>
</feature>
<keyword evidence="2" id="KW-0067">ATP-binding</keyword>
<dbReference type="GO" id="GO:0006355">
    <property type="term" value="P:regulation of DNA-templated transcription"/>
    <property type="evidence" value="ECO:0007669"/>
    <property type="project" value="InterPro"/>
</dbReference>
<protein>
    <recommendedName>
        <fullName evidence="6">Sigma-54 factor interaction domain-containing protein</fullName>
    </recommendedName>
</protein>
<dbReference type="InterPro" id="IPR002078">
    <property type="entry name" value="Sigma_54_int"/>
</dbReference>
<dbReference type="InterPro" id="IPR019734">
    <property type="entry name" value="TPR_rpt"/>
</dbReference>
<dbReference type="Gene3D" id="1.10.10.60">
    <property type="entry name" value="Homeodomain-like"/>
    <property type="match status" value="1"/>
</dbReference>
<accession>A0A660S7U0</accession>
<dbReference type="CDD" id="cd00009">
    <property type="entry name" value="AAA"/>
    <property type="match status" value="1"/>
</dbReference>
<dbReference type="EMBL" id="QNBC01000049">
    <property type="protein sequence ID" value="RKX66277.1"/>
    <property type="molecule type" value="Genomic_DNA"/>
</dbReference>
<keyword evidence="1" id="KW-0547">Nucleotide-binding</keyword>